<sequence>MKRVRPAPALGVVARPSGPGRQYRSRNLEADVVGETVTLRAAGHEVTVRAPGRTDRERIEGALLGAPVHGRILRRAASTRARILQLRDQQGRPV</sequence>
<proteinExistence type="predicted"/>
<evidence type="ECO:0000256" key="1">
    <source>
        <dbReference type="SAM" id="MobiDB-lite"/>
    </source>
</evidence>
<evidence type="ECO:0000313" key="3">
    <source>
        <dbReference type="Proteomes" id="UP001596317"/>
    </source>
</evidence>
<keyword evidence="3" id="KW-1185">Reference proteome</keyword>
<organism evidence="2 3">
    <name type="scientific">Deinococcus multiflagellatus</name>
    <dbReference type="NCBI Taxonomy" id="1656887"/>
    <lineage>
        <taxon>Bacteria</taxon>
        <taxon>Thermotogati</taxon>
        <taxon>Deinococcota</taxon>
        <taxon>Deinococci</taxon>
        <taxon>Deinococcales</taxon>
        <taxon>Deinococcaceae</taxon>
        <taxon>Deinococcus</taxon>
    </lineage>
</organism>
<reference evidence="3" key="1">
    <citation type="journal article" date="2019" name="Int. J. Syst. Evol. Microbiol.">
        <title>The Global Catalogue of Microorganisms (GCM) 10K type strain sequencing project: providing services to taxonomists for standard genome sequencing and annotation.</title>
        <authorList>
            <consortium name="The Broad Institute Genomics Platform"/>
            <consortium name="The Broad Institute Genome Sequencing Center for Infectious Disease"/>
            <person name="Wu L."/>
            <person name="Ma J."/>
        </authorList>
    </citation>
    <scope>NUCLEOTIDE SEQUENCE [LARGE SCALE GENOMIC DNA]</scope>
    <source>
        <strain evidence="3">CCUG 63830</strain>
    </source>
</reference>
<accession>A0ABW1ZT36</accession>
<evidence type="ECO:0000313" key="2">
    <source>
        <dbReference type="EMBL" id="MFC6663813.1"/>
    </source>
</evidence>
<gene>
    <name evidence="2" type="ORF">ACFP90_27860</name>
</gene>
<name>A0ABW1ZT36_9DEIO</name>
<comment type="caution">
    <text evidence="2">The sequence shown here is derived from an EMBL/GenBank/DDBJ whole genome shotgun (WGS) entry which is preliminary data.</text>
</comment>
<dbReference type="Proteomes" id="UP001596317">
    <property type="component" value="Unassembled WGS sequence"/>
</dbReference>
<dbReference type="EMBL" id="JBHSWB010000004">
    <property type="protein sequence ID" value="MFC6663813.1"/>
    <property type="molecule type" value="Genomic_DNA"/>
</dbReference>
<protein>
    <submittedName>
        <fullName evidence="2">Uncharacterized protein</fullName>
    </submittedName>
</protein>
<dbReference type="RefSeq" id="WP_224609922.1">
    <property type="nucleotide sequence ID" value="NZ_JAIQXV010000012.1"/>
</dbReference>
<feature type="region of interest" description="Disordered" evidence="1">
    <location>
        <begin position="1"/>
        <end position="23"/>
    </location>
</feature>